<dbReference type="OrthoDB" id="111120at2759"/>
<reference evidence="1 2" key="2">
    <citation type="submission" date="2013-11" db="EMBL/GenBank/DDBJ databases">
        <title>The Genome Sequence of Phytophthora parasitica INRA-310.</title>
        <authorList>
            <consortium name="The Broad Institute Genomics Platform"/>
            <person name="Russ C."/>
            <person name="Tyler B."/>
            <person name="Panabieres F."/>
            <person name="Shan W."/>
            <person name="Tripathy S."/>
            <person name="Grunwald N."/>
            <person name="Machado M."/>
            <person name="Johnson C.S."/>
            <person name="Arredondo F."/>
            <person name="Hong C."/>
            <person name="Coffey M."/>
            <person name="Young S.K."/>
            <person name="Zeng Q."/>
            <person name="Gargeya S."/>
            <person name="Fitzgerald M."/>
            <person name="Abouelleil A."/>
            <person name="Alvarado L."/>
            <person name="Chapman S.B."/>
            <person name="Gainer-Dewar J."/>
            <person name="Goldberg J."/>
            <person name="Griggs A."/>
            <person name="Gujja S."/>
            <person name="Hansen M."/>
            <person name="Howarth C."/>
            <person name="Imamovic A."/>
            <person name="Ireland A."/>
            <person name="Larimer J."/>
            <person name="McCowan C."/>
            <person name="Murphy C."/>
            <person name="Pearson M."/>
            <person name="Poon T.W."/>
            <person name="Priest M."/>
            <person name="Roberts A."/>
            <person name="Saif S."/>
            <person name="Shea T."/>
            <person name="Sykes S."/>
            <person name="Wortman J."/>
            <person name="Nusbaum C."/>
            <person name="Birren B."/>
        </authorList>
    </citation>
    <scope>NUCLEOTIDE SEQUENCE [LARGE SCALE GENOMIC DNA]</scope>
    <source>
        <strain evidence="1 2">INRA-310</strain>
    </source>
</reference>
<dbReference type="VEuPathDB" id="FungiDB:PPTG_04931"/>
<proteinExistence type="predicted"/>
<reference evidence="2" key="1">
    <citation type="submission" date="2011-12" db="EMBL/GenBank/DDBJ databases">
        <authorList>
            <consortium name="The Broad Institute Genome Sequencing Platform"/>
            <person name="Russ C."/>
            <person name="Tyler B."/>
            <person name="Panabieres F."/>
            <person name="Shan W."/>
            <person name="Tripathy S."/>
            <person name="Grunwald N."/>
            <person name="Machado M."/>
            <person name="Young S.K."/>
            <person name="Zeng Q."/>
            <person name="Gargeya S."/>
            <person name="Fitzgerald M."/>
            <person name="Haas B."/>
            <person name="Abouelleil A."/>
            <person name="Alvarado L."/>
            <person name="Arachchi H.M."/>
            <person name="Berlin A."/>
            <person name="Chapman S.B."/>
            <person name="Gearin G."/>
            <person name="Goldberg J."/>
            <person name="Griggs A."/>
            <person name="Gujja S."/>
            <person name="Hansen M."/>
            <person name="Heiman D."/>
            <person name="Howarth C."/>
            <person name="Larimer J."/>
            <person name="Lui A."/>
            <person name="MacDonald P.J.P."/>
            <person name="McCowen C."/>
            <person name="Montmayeur A."/>
            <person name="Murphy C."/>
            <person name="Neiman D."/>
            <person name="Pearson M."/>
            <person name="Priest M."/>
            <person name="Roberts A."/>
            <person name="Saif S."/>
            <person name="Shea T."/>
            <person name="Sisk P."/>
            <person name="Stolte C."/>
            <person name="Sykes S."/>
            <person name="Wortman J."/>
            <person name="Nusbaum C."/>
            <person name="Birren B."/>
        </authorList>
    </citation>
    <scope>NUCLEOTIDE SEQUENCE [LARGE SCALE GENOMIC DNA]</scope>
    <source>
        <strain evidence="2">INRA-310</strain>
    </source>
</reference>
<protein>
    <recommendedName>
        <fullName evidence="3">BED-type domain-containing protein</fullName>
    </recommendedName>
</protein>
<organism evidence="1 2">
    <name type="scientific">Phytophthora nicotianae (strain INRA-310)</name>
    <name type="common">Phytophthora parasitica</name>
    <dbReference type="NCBI Taxonomy" id="761204"/>
    <lineage>
        <taxon>Eukaryota</taxon>
        <taxon>Sar</taxon>
        <taxon>Stramenopiles</taxon>
        <taxon>Oomycota</taxon>
        <taxon>Peronosporomycetes</taxon>
        <taxon>Peronosporales</taxon>
        <taxon>Peronosporaceae</taxon>
        <taxon>Phytophthora</taxon>
    </lineage>
</organism>
<evidence type="ECO:0000313" key="1">
    <source>
        <dbReference type="EMBL" id="ETN19702.1"/>
    </source>
</evidence>
<dbReference type="AlphaFoldDB" id="W2R2N3"/>
<sequence length="97" mass="11237">MVRATRPGSAYTSAQISGFYFRPCRDEYDEVILEYFRCRSGTVRKQTNRNGFSNLMQHILRQHPDHDQLLTPPLPSLWGTVNHLFTELSRSFGLFTG</sequence>
<dbReference type="OMA" id="FRCRSGT"/>
<dbReference type="EMBL" id="KI669565">
    <property type="protein sequence ID" value="ETN19702.1"/>
    <property type="molecule type" value="Genomic_DNA"/>
</dbReference>
<dbReference type="Proteomes" id="UP000018817">
    <property type="component" value="Unassembled WGS sequence"/>
</dbReference>
<gene>
    <name evidence="1" type="ORF">PPTG_04931</name>
</gene>
<name>W2R2N3_PHYN3</name>
<accession>W2R2N3</accession>
<evidence type="ECO:0000313" key="2">
    <source>
        <dbReference type="Proteomes" id="UP000018817"/>
    </source>
</evidence>
<evidence type="ECO:0008006" key="3">
    <source>
        <dbReference type="Google" id="ProtNLM"/>
    </source>
</evidence>
<dbReference type="GeneID" id="20174999"/>
<dbReference type="RefSeq" id="XP_008895524.1">
    <property type="nucleotide sequence ID" value="XM_008897276.1"/>
</dbReference>